<accession>A0A0E9QEB2</accession>
<sequence>MDALVSVAVTAVWSSQSFHRSHNTHQSHSSSGKVLVFTLSIACDL</sequence>
<protein>
    <submittedName>
        <fullName evidence="1">Uncharacterized protein</fullName>
    </submittedName>
</protein>
<organism evidence="1">
    <name type="scientific">Anguilla anguilla</name>
    <name type="common">European freshwater eel</name>
    <name type="synonym">Muraena anguilla</name>
    <dbReference type="NCBI Taxonomy" id="7936"/>
    <lineage>
        <taxon>Eukaryota</taxon>
        <taxon>Metazoa</taxon>
        <taxon>Chordata</taxon>
        <taxon>Craniata</taxon>
        <taxon>Vertebrata</taxon>
        <taxon>Euteleostomi</taxon>
        <taxon>Actinopterygii</taxon>
        <taxon>Neopterygii</taxon>
        <taxon>Teleostei</taxon>
        <taxon>Anguilliformes</taxon>
        <taxon>Anguillidae</taxon>
        <taxon>Anguilla</taxon>
    </lineage>
</organism>
<dbReference type="EMBL" id="GBXM01107478">
    <property type="protein sequence ID" value="JAH01099.1"/>
    <property type="molecule type" value="Transcribed_RNA"/>
</dbReference>
<dbReference type="EMBL" id="GBXM01093448">
    <property type="protein sequence ID" value="JAH15129.1"/>
    <property type="molecule type" value="Transcribed_RNA"/>
</dbReference>
<dbReference type="AlphaFoldDB" id="A0A0E9QEB2"/>
<name>A0A0E9QEB2_ANGAN</name>
<reference evidence="1" key="2">
    <citation type="journal article" date="2015" name="Fish Shellfish Immunol.">
        <title>Early steps in the European eel (Anguilla anguilla)-Vibrio vulnificus interaction in the gills: Role of the RtxA13 toxin.</title>
        <authorList>
            <person name="Callol A."/>
            <person name="Pajuelo D."/>
            <person name="Ebbesson L."/>
            <person name="Teles M."/>
            <person name="MacKenzie S."/>
            <person name="Amaro C."/>
        </authorList>
    </citation>
    <scope>NUCLEOTIDE SEQUENCE</scope>
</reference>
<reference evidence="1" key="1">
    <citation type="submission" date="2014-11" db="EMBL/GenBank/DDBJ databases">
        <authorList>
            <person name="Amaro Gonzalez C."/>
        </authorList>
    </citation>
    <scope>NUCLEOTIDE SEQUENCE</scope>
</reference>
<proteinExistence type="predicted"/>
<evidence type="ECO:0000313" key="1">
    <source>
        <dbReference type="EMBL" id="JAH15129.1"/>
    </source>
</evidence>